<sequence length="357" mass="41427">MDKPGWPLGELDCVFGPTRPFGELDDLFGPTRPFGEIRLSEDLSNLSRGLIRLSGMLLPMAFYIGPLSALSLYSMFVLDENVRKFCFSEFHERWNTNEETYFGISYLSISCLEMLETSVMSLGQDLGLFLVLGCAMTNSAYVSCYSFNLIPYRFKVRDRFSSYTTCMRYYPCVGCLRAISTRWLGLFRTLRILPFLSLREDYVFEKMTIWSSKKVFLSRKIFRKNLFFKHLRRLAMLKIDFSFACSCFVKFWPSEIYFVHFRGCLPLSDGAMVSQILWLGLNDVFTQIAKDVVGQELDHGTFVLTLRKTKPKRFDTEPVRSQFQDDCLLGCDRGNERQKQASRRAVNRDLLDCNAKR</sequence>
<evidence type="ECO:0000256" key="1">
    <source>
        <dbReference type="SAM" id="Phobius"/>
    </source>
</evidence>
<feature type="transmembrane region" description="Helical" evidence="1">
    <location>
        <begin position="57"/>
        <end position="78"/>
    </location>
</feature>
<organism evidence="2 3">
    <name type="scientific">Brassica rapa subsp. trilocularis</name>
    <dbReference type="NCBI Taxonomy" id="1813537"/>
    <lineage>
        <taxon>Eukaryota</taxon>
        <taxon>Viridiplantae</taxon>
        <taxon>Streptophyta</taxon>
        <taxon>Embryophyta</taxon>
        <taxon>Tracheophyta</taxon>
        <taxon>Spermatophyta</taxon>
        <taxon>Magnoliopsida</taxon>
        <taxon>eudicotyledons</taxon>
        <taxon>Gunneridae</taxon>
        <taxon>Pentapetalae</taxon>
        <taxon>rosids</taxon>
        <taxon>malvids</taxon>
        <taxon>Brassicales</taxon>
        <taxon>Brassicaceae</taxon>
        <taxon>Brassiceae</taxon>
        <taxon>Brassica</taxon>
    </lineage>
</organism>
<comment type="caution">
    <text evidence="2">The sequence shown here is derived from an EMBL/GenBank/DDBJ whole genome shotgun (WGS) entry which is preliminary data.</text>
</comment>
<feature type="transmembrane region" description="Helical" evidence="1">
    <location>
        <begin position="126"/>
        <end position="150"/>
    </location>
</feature>
<accession>A0ABQ7M3T7</accession>
<evidence type="ECO:0000313" key="3">
    <source>
        <dbReference type="Proteomes" id="UP000823674"/>
    </source>
</evidence>
<dbReference type="Proteomes" id="UP000823674">
    <property type="component" value="Chromosome A06"/>
</dbReference>
<keyword evidence="1" id="KW-1133">Transmembrane helix</keyword>
<reference evidence="2 3" key="1">
    <citation type="submission" date="2021-03" db="EMBL/GenBank/DDBJ databases">
        <authorList>
            <person name="King G.J."/>
            <person name="Bancroft I."/>
            <person name="Baten A."/>
            <person name="Bloomfield J."/>
            <person name="Borpatragohain P."/>
            <person name="He Z."/>
            <person name="Irish N."/>
            <person name="Irwin J."/>
            <person name="Liu K."/>
            <person name="Mauleon R.P."/>
            <person name="Moore J."/>
            <person name="Morris R."/>
            <person name="Ostergaard L."/>
            <person name="Wang B."/>
            <person name="Wells R."/>
        </authorList>
    </citation>
    <scope>NUCLEOTIDE SEQUENCE [LARGE SCALE GENOMIC DNA]</scope>
    <source>
        <strain evidence="2">R-o-18</strain>
        <tissue evidence="2">Leaf</tissue>
    </source>
</reference>
<keyword evidence="1" id="KW-0812">Transmembrane</keyword>
<dbReference type="EMBL" id="JADBGQ010000006">
    <property type="protein sequence ID" value="KAG5393469.1"/>
    <property type="molecule type" value="Genomic_DNA"/>
</dbReference>
<keyword evidence="1" id="KW-0472">Membrane</keyword>
<proteinExistence type="predicted"/>
<name>A0ABQ7M3T7_BRACM</name>
<keyword evidence="3" id="KW-1185">Reference proteome</keyword>
<protein>
    <submittedName>
        <fullName evidence="2">Uncharacterized protein</fullName>
    </submittedName>
</protein>
<gene>
    <name evidence="2" type="primary">A06p024000.1_BraROA</name>
    <name evidence="2" type="ORF">IGI04_023432</name>
</gene>
<evidence type="ECO:0000313" key="2">
    <source>
        <dbReference type="EMBL" id="KAG5393469.1"/>
    </source>
</evidence>